<name>A0A8H4R1B6_9AGAR</name>
<proteinExistence type="predicted"/>
<dbReference type="AlphaFoldDB" id="A0A8H4R1B6"/>
<dbReference type="Proteomes" id="UP000521872">
    <property type="component" value="Unassembled WGS sequence"/>
</dbReference>
<comment type="caution">
    <text evidence="1">The sequence shown here is derived from an EMBL/GenBank/DDBJ whole genome shotgun (WGS) entry which is preliminary data.</text>
</comment>
<reference evidence="1 2" key="1">
    <citation type="submission" date="2019-12" db="EMBL/GenBank/DDBJ databases">
        <authorList>
            <person name="Floudas D."/>
            <person name="Bentzer J."/>
            <person name="Ahren D."/>
            <person name="Johansson T."/>
            <person name="Persson P."/>
            <person name="Tunlid A."/>
        </authorList>
    </citation>
    <scope>NUCLEOTIDE SEQUENCE [LARGE SCALE GENOMIC DNA]</scope>
    <source>
        <strain evidence="1 2">CBS 102.39</strain>
    </source>
</reference>
<evidence type="ECO:0000313" key="2">
    <source>
        <dbReference type="Proteomes" id="UP000521872"/>
    </source>
</evidence>
<evidence type="ECO:0000313" key="1">
    <source>
        <dbReference type="EMBL" id="KAF4620421.1"/>
    </source>
</evidence>
<gene>
    <name evidence="1" type="ORF">D9613_000176</name>
</gene>
<dbReference type="EMBL" id="JAACJL010000015">
    <property type="protein sequence ID" value="KAF4620421.1"/>
    <property type="molecule type" value="Genomic_DNA"/>
</dbReference>
<sequence length="82" mass="9904">MRKEAAIVIDTVRTRKCFKKYEERGFKIIEAEEDQTEPDAKRTIDDEKVMVLKFKDGDRNAKEEYGEFHWKLRNSFYTSHKE</sequence>
<organism evidence="1 2">
    <name type="scientific">Agrocybe pediades</name>
    <dbReference type="NCBI Taxonomy" id="84607"/>
    <lineage>
        <taxon>Eukaryota</taxon>
        <taxon>Fungi</taxon>
        <taxon>Dikarya</taxon>
        <taxon>Basidiomycota</taxon>
        <taxon>Agaricomycotina</taxon>
        <taxon>Agaricomycetes</taxon>
        <taxon>Agaricomycetidae</taxon>
        <taxon>Agaricales</taxon>
        <taxon>Agaricineae</taxon>
        <taxon>Strophariaceae</taxon>
        <taxon>Agrocybe</taxon>
    </lineage>
</organism>
<accession>A0A8H4R1B6</accession>
<protein>
    <submittedName>
        <fullName evidence="1">Uncharacterized protein</fullName>
    </submittedName>
</protein>
<keyword evidence="2" id="KW-1185">Reference proteome</keyword>